<evidence type="ECO:0000313" key="4">
    <source>
        <dbReference type="Proteomes" id="UP000646053"/>
    </source>
</evidence>
<dbReference type="PROSITE" id="PS51257">
    <property type="entry name" value="PROKAR_LIPOPROTEIN"/>
    <property type="match status" value="1"/>
</dbReference>
<accession>A0A8J7Z3H7</accession>
<dbReference type="RefSeq" id="WP_162421231.1">
    <property type="nucleotide sequence ID" value="NZ_WVIE01000001.1"/>
</dbReference>
<evidence type="ECO:0000256" key="1">
    <source>
        <dbReference type="SAM" id="MobiDB-lite"/>
    </source>
</evidence>
<comment type="caution">
    <text evidence="3">The sequence shown here is derived from an EMBL/GenBank/DDBJ whole genome shotgun (WGS) entry which is preliminary data.</text>
</comment>
<keyword evidence="4" id="KW-1185">Reference proteome</keyword>
<feature type="signal peptide" evidence="2">
    <location>
        <begin position="1"/>
        <end position="22"/>
    </location>
</feature>
<dbReference type="EMBL" id="WVIE01000001">
    <property type="protein sequence ID" value="NDJ15823.1"/>
    <property type="molecule type" value="Genomic_DNA"/>
</dbReference>
<name>A0A8J7Z3H7_9CYAN</name>
<proteinExistence type="predicted"/>
<dbReference type="Proteomes" id="UP000646053">
    <property type="component" value="Unassembled WGS sequence"/>
</dbReference>
<feature type="region of interest" description="Disordered" evidence="1">
    <location>
        <begin position="24"/>
        <end position="57"/>
    </location>
</feature>
<feature type="chain" id="PRO_5035166208" evidence="2">
    <location>
        <begin position="23"/>
        <end position="169"/>
    </location>
</feature>
<evidence type="ECO:0000313" key="3">
    <source>
        <dbReference type="EMBL" id="NDJ15823.1"/>
    </source>
</evidence>
<feature type="compositionally biased region" description="Low complexity" evidence="1">
    <location>
        <begin position="29"/>
        <end position="52"/>
    </location>
</feature>
<evidence type="ECO:0000256" key="2">
    <source>
        <dbReference type="SAM" id="SignalP"/>
    </source>
</evidence>
<reference evidence="3" key="1">
    <citation type="submission" date="2019-12" db="EMBL/GenBank/DDBJ databases">
        <title>High-Quality draft genome sequences of three cyanobacteria isolated from the limestone walls of the Old Cathedral of Coimbra.</title>
        <authorList>
            <person name="Tiago I."/>
            <person name="Soares F."/>
            <person name="Portugal A."/>
        </authorList>
    </citation>
    <scope>NUCLEOTIDE SEQUENCE</scope>
    <source>
        <strain evidence="3">A</strain>
    </source>
</reference>
<dbReference type="AlphaFoldDB" id="A0A8J7Z3H7"/>
<gene>
    <name evidence="3" type="ORF">GS601_00725</name>
</gene>
<protein>
    <submittedName>
        <fullName evidence="3">Uncharacterized protein</fullName>
    </submittedName>
</protein>
<keyword evidence="2" id="KW-0732">Signal</keyword>
<organism evidence="3 4">
    <name type="scientific">Myxacorys almedinensis A</name>
    <dbReference type="NCBI Taxonomy" id="2690445"/>
    <lineage>
        <taxon>Bacteria</taxon>
        <taxon>Bacillati</taxon>
        <taxon>Cyanobacteriota</taxon>
        <taxon>Cyanophyceae</taxon>
        <taxon>Leptolyngbyales</taxon>
        <taxon>Leptolyngbyaceae</taxon>
        <taxon>Myxacorys</taxon>
        <taxon>Myxacorys almedinensis</taxon>
    </lineage>
</organism>
<sequence>MIKRRLSLPILSLLGMGLIACSQSPDTGSSQPSASVSASPTASMTAPPLSSPGNTAADGDLTQLFSRVWRVTQAPSNPASGSIYVFLPSGTLLQTSCVEPYRISGWTVDKNAPRVLRVTEDGQLAFTAAIAELNNTTLRLQQTLVRSNERRDLTLAAVEQEFVCPDLPR</sequence>